<dbReference type="PANTHER" id="PTHR11706:SF33">
    <property type="entry name" value="NATURAL RESISTANCE-ASSOCIATED MACROPHAGE PROTEIN 2"/>
    <property type="match status" value="1"/>
</dbReference>
<evidence type="ECO:0000256" key="6">
    <source>
        <dbReference type="SAM" id="Phobius"/>
    </source>
</evidence>
<evidence type="ECO:0000256" key="2">
    <source>
        <dbReference type="ARBA" id="ARBA00022448"/>
    </source>
</evidence>
<sequence length="500" mass="55159">MEKYKKAFAKSFFYITFIDMEEKEKKIIEGIEAVPKAVGQEILKDTEIVAKEIAKDTKIVVEEIEKTPQLIADGVKFLNRPAKFSFKIFFKKLGPGLITGASDDDASGIATYSYVGAKFGYQQLWLSLYLLPLMVAVQEICARIGLVTDEGLAGTVKKHYGKKLVIFVSVLLLFANIINIGANLGAMASSTRLLIPTINFTFILIAYTAIVLLLVLFVNYRTYSRILKFLVISLGAYIATGIIAQPDWGTILKHTLIPSIQMNKEFLMAMVAVMGTTITPYLFFWQTSEEVEEHIEKHLDTKRSKKVELEELADMREDVFAGMGLANLVFFFIIVTTASVLFNNGINNIETAQDAAMALRPLAGDNAYLLFATGIIATGFLSIPILAGSVAYAVSETFDWNEGLYRKFKEARGFYGIIILATVIGLAINYIGISPFKALIYAAVVNGLIAPILLFTIMVISNDKKIMGQFTNSKLSNFFGWLATLLMGGAAIALVLSMVF</sequence>
<dbReference type="PANTHER" id="PTHR11706">
    <property type="entry name" value="SOLUTE CARRIER PROTEIN FAMILY 11 MEMBER"/>
    <property type="match status" value="1"/>
</dbReference>
<dbReference type="Proteomes" id="UP000034207">
    <property type="component" value="Unassembled WGS sequence"/>
</dbReference>
<evidence type="ECO:0000313" key="7">
    <source>
        <dbReference type="EMBL" id="KKQ93132.1"/>
    </source>
</evidence>
<dbReference type="GO" id="GO:0015086">
    <property type="term" value="F:cadmium ion transmembrane transporter activity"/>
    <property type="evidence" value="ECO:0007669"/>
    <property type="project" value="TreeGrafter"/>
</dbReference>
<dbReference type="AlphaFoldDB" id="A0A0G0LQ17"/>
<dbReference type="Pfam" id="PF01566">
    <property type="entry name" value="Nramp"/>
    <property type="match status" value="1"/>
</dbReference>
<evidence type="ECO:0000256" key="3">
    <source>
        <dbReference type="ARBA" id="ARBA00022692"/>
    </source>
</evidence>
<feature type="transmembrane region" description="Helical" evidence="6">
    <location>
        <begin position="439"/>
        <end position="457"/>
    </location>
</feature>
<accession>A0A0G0LQ17</accession>
<keyword evidence="3 6" id="KW-0812">Transmembrane</keyword>
<dbReference type="STRING" id="1618345.UT18_C0026G0007"/>
<comment type="subcellular location">
    <subcellularLocation>
        <location evidence="1">Membrane</location>
        <topology evidence="1">Multi-pass membrane protein</topology>
    </subcellularLocation>
</comment>
<proteinExistence type="predicted"/>
<dbReference type="NCBIfam" id="NF037982">
    <property type="entry name" value="Nramp_1"/>
    <property type="match status" value="1"/>
</dbReference>
<feature type="transmembrane region" description="Helical" evidence="6">
    <location>
        <begin position="478"/>
        <end position="499"/>
    </location>
</feature>
<comment type="caution">
    <text evidence="7">The sequence shown here is derived from an EMBL/GenBank/DDBJ whole genome shotgun (WGS) entry which is preliminary data.</text>
</comment>
<reference evidence="7 8" key="1">
    <citation type="journal article" date="2015" name="Nature">
        <title>rRNA introns, odd ribosomes, and small enigmatic genomes across a large radiation of phyla.</title>
        <authorList>
            <person name="Brown C.T."/>
            <person name="Hug L.A."/>
            <person name="Thomas B.C."/>
            <person name="Sharon I."/>
            <person name="Castelle C.J."/>
            <person name="Singh A."/>
            <person name="Wilkins M.J."/>
            <person name="Williams K.H."/>
            <person name="Banfield J.F."/>
        </authorList>
    </citation>
    <scope>NUCLEOTIDE SEQUENCE [LARGE SCALE GENOMIC DNA]</scope>
</reference>
<feature type="transmembrane region" description="Helical" evidence="6">
    <location>
        <begin position="226"/>
        <end position="246"/>
    </location>
</feature>
<dbReference type="GO" id="GO:0034755">
    <property type="term" value="P:iron ion transmembrane transport"/>
    <property type="evidence" value="ECO:0007669"/>
    <property type="project" value="TreeGrafter"/>
</dbReference>
<feature type="transmembrane region" description="Helical" evidence="6">
    <location>
        <begin position="414"/>
        <end position="433"/>
    </location>
</feature>
<keyword evidence="2" id="KW-0813">Transport</keyword>
<dbReference type="PATRIC" id="fig|1618345.3.peg.1116"/>
<dbReference type="GO" id="GO:0005886">
    <property type="term" value="C:plasma membrane"/>
    <property type="evidence" value="ECO:0007669"/>
    <property type="project" value="TreeGrafter"/>
</dbReference>
<feature type="transmembrane region" description="Helical" evidence="6">
    <location>
        <begin position="367"/>
        <end position="394"/>
    </location>
</feature>
<evidence type="ECO:0000256" key="1">
    <source>
        <dbReference type="ARBA" id="ARBA00004141"/>
    </source>
</evidence>
<gene>
    <name evidence="7" type="ORF">UT18_C0026G0007</name>
</gene>
<name>A0A0G0LQ17_UNCC2</name>
<keyword evidence="4 6" id="KW-1133">Transmembrane helix</keyword>
<feature type="transmembrane region" description="Helical" evidence="6">
    <location>
        <begin position="319"/>
        <end position="342"/>
    </location>
</feature>
<dbReference type="GO" id="GO:0005384">
    <property type="term" value="F:manganese ion transmembrane transporter activity"/>
    <property type="evidence" value="ECO:0007669"/>
    <property type="project" value="TreeGrafter"/>
</dbReference>
<organism evidence="7 8">
    <name type="scientific">candidate division CPR2 bacterium GW2011_GWC2_39_10</name>
    <dbReference type="NCBI Taxonomy" id="1618345"/>
    <lineage>
        <taxon>Bacteria</taxon>
        <taxon>Bacteria division CPR2</taxon>
    </lineage>
</organism>
<protein>
    <submittedName>
        <fullName evidence="7">Natural resistance-associated macrophage protein</fullName>
    </submittedName>
</protein>
<dbReference type="InterPro" id="IPR001046">
    <property type="entry name" value="NRAMP_fam"/>
</dbReference>
<evidence type="ECO:0000256" key="4">
    <source>
        <dbReference type="ARBA" id="ARBA00022989"/>
    </source>
</evidence>
<keyword evidence="5 6" id="KW-0472">Membrane</keyword>
<evidence type="ECO:0000313" key="8">
    <source>
        <dbReference type="Proteomes" id="UP000034207"/>
    </source>
</evidence>
<feature type="transmembrane region" description="Helical" evidence="6">
    <location>
        <begin position="266"/>
        <end position="285"/>
    </location>
</feature>
<dbReference type="EMBL" id="LBVV01000026">
    <property type="protein sequence ID" value="KKQ93132.1"/>
    <property type="molecule type" value="Genomic_DNA"/>
</dbReference>
<feature type="transmembrane region" description="Helical" evidence="6">
    <location>
        <begin position="164"/>
        <end position="186"/>
    </location>
</feature>
<feature type="transmembrane region" description="Helical" evidence="6">
    <location>
        <begin position="198"/>
        <end position="219"/>
    </location>
</feature>
<evidence type="ECO:0000256" key="5">
    <source>
        <dbReference type="ARBA" id="ARBA00023136"/>
    </source>
</evidence>